<dbReference type="VEuPathDB" id="FungiDB:BO78DRAFT_427596"/>
<keyword evidence="2" id="KW-1185">Reference proteome</keyword>
<dbReference type="EMBL" id="KZ826329">
    <property type="protein sequence ID" value="PYI09245.1"/>
    <property type="molecule type" value="Genomic_DNA"/>
</dbReference>
<gene>
    <name evidence="1" type="ORF">BO78DRAFT_427596</name>
</gene>
<evidence type="ECO:0000313" key="2">
    <source>
        <dbReference type="Proteomes" id="UP000248423"/>
    </source>
</evidence>
<dbReference type="OrthoDB" id="4158087at2759"/>
<name>A0A319ENL2_ASPSB</name>
<dbReference type="AlphaFoldDB" id="A0A319ENL2"/>
<organism evidence="1 2">
    <name type="scientific">Aspergillus sclerotiicarbonarius (strain CBS 121057 / IBT 28362)</name>
    <dbReference type="NCBI Taxonomy" id="1448318"/>
    <lineage>
        <taxon>Eukaryota</taxon>
        <taxon>Fungi</taxon>
        <taxon>Dikarya</taxon>
        <taxon>Ascomycota</taxon>
        <taxon>Pezizomycotina</taxon>
        <taxon>Eurotiomycetes</taxon>
        <taxon>Eurotiomycetidae</taxon>
        <taxon>Eurotiales</taxon>
        <taxon>Aspergillaceae</taxon>
        <taxon>Aspergillus</taxon>
        <taxon>Aspergillus subgen. Circumdati</taxon>
    </lineage>
</organism>
<evidence type="ECO:0000313" key="1">
    <source>
        <dbReference type="EMBL" id="PYI09245.1"/>
    </source>
</evidence>
<sequence>MLYILLIHRVMRYLERYGIPFQNQRLDKIESYWGVLVQQDPAFLYAYICVASSDIAVKAGESPHWCLLDPIKVDSDSLIAAVHAAGHRATEEDFNGELLYVEYTLHSNRYMRNGDVKGDAFIEGSSVSHASYSIAPPPRSFILQTQTSSETTNGPPNGSRNGHLSGYFYFCQHVVIWMLVMGACSCNSIVHERGYGVTN</sequence>
<proteinExistence type="predicted"/>
<dbReference type="STRING" id="1448318.A0A319ENL2"/>
<accession>A0A319ENL2</accession>
<protein>
    <submittedName>
        <fullName evidence="1">Uncharacterized protein</fullName>
    </submittedName>
</protein>
<dbReference type="Proteomes" id="UP000248423">
    <property type="component" value="Unassembled WGS sequence"/>
</dbReference>
<reference evidence="1 2" key="1">
    <citation type="submission" date="2018-02" db="EMBL/GenBank/DDBJ databases">
        <title>The genomes of Aspergillus section Nigri reveals drivers in fungal speciation.</title>
        <authorList>
            <consortium name="DOE Joint Genome Institute"/>
            <person name="Vesth T.C."/>
            <person name="Nybo J."/>
            <person name="Theobald S."/>
            <person name="Brandl J."/>
            <person name="Frisvad J.C."/>
            <person name="Nielsen K.F."/>
            <person name="Lyhne E.K."/>
            <person name="Kogle M.E."/>
            <person name="Kuo A."/>
            <person name="Riley R."/>
            <person name="Clum A."/>
            <person name="Nolan M."/>
            <person name="Lipzen A."/>
            <person name="Salamov A."/>
            <person name="Henrissat B."/>
            <person name="Wiebenga A."/>
            <person name="De vries R.P."/>
            <person name="Grigoriev I.V."/>
            <person name="Mortensen U.H."/>
            <person name="Andersen M.R."/>
            <person name="Baker S.E."/>
        </authorList>
    </citation>
    <scope>NUCLEOTIDE SEQUENCE [LARGE SCALE GENOMIC DNA]</scope>
    <source>
        <strain evidence="1 2">CBS 121057</strain>
    </source>
</reference>